<sequence length="257" mass="29278">MSSDNVALITSMSVPSAVKFNAKNEFQTHTQQQELDRAFLGCGRRPWIQEKMKRDSRRERQMLTALLSTSNQNDSIDCVEKLVAEDISFRDLASLTEADLEIFGFKHHKQRQDLITKFNKMPNQDPSYEYICKLPDAATYNNEIIRKAANHLMSMRSSLAATNYKLEVMPPEDVLVGDKRYASRFALEAINSVQLITDELSKDLRKLEDITASGASEKKKNSLIWTVFYCTAIVIGTVAWLLYSKPRTGIRRISLTT</sequence>
<proteinExistence type="predicted"/>
<dbReference type="GeneID" id="115631579"/>
<keyword evidence="1" id="KW-0472">Membrane</keyword>
<feature type="transmembrane region" description="Helical" evidence="1">
    <location>
        <begin position="223"/>
        <end position="243"/>
    </location>
</feature>
<organism evidence="2 3">
    <name type="scientific">Drosophila lebanonensis</name>
    <name type="common">Fruit fly</name>
    <name type="synonym">Scaptodrosophila lebanonensis</name>
    <dbReference type="NCBI Taxonomy" id="7225"/>
    <lineage>
        <taxon>Eukaryota</taxon>
        <taxon>Metazoa</taxon>
        <taxon>Ecdysozoa</taxon>
        <taxon>Arthropoda</taxon>
        <taxon>Hexapoda</taxon>
        <taxon>Insecta</taxon>
        <taxon>Pterygota</taxon>
        <taxon>Neoptera</taxon>
        <taxon>Endopterygota</taxon>
        <taxon>Diptera</taxon>
        <taxon>Brachycera</taxon>
        <taxon>Muscomorpha</taxon>
        <taxon>Ephydroidea</taxon>
        <taxon>Drosophilidae</taxon>
        <taxon>Scaptodrosophila</taxon>
    </lineage>
</organism>
<protein>
    <submittedName>
        <fullName evidence="3">Uncharacterized protein LOC115631579</fullName>
    </submittedName>
</protein>
<gene>
    <name evidence="3" type="primary">LOC115631579</name>
</gene>
<name>A0A6J2U8C2_DROLE</name>
<keyword evidence="2" id="KW-1185">Reference proteome</keyword>
<dbReference type="Proteomes" id="UP000504634">
    <property type="component" value="Unplaced"/>
</dbReference>
<accession>A0A6J2U8C2</accession>
<evidence type="ECO:0000313" key="2">
    <source>
        <dbReference type="Proteomes" id="UP000504634"/>
    </source>
</evidence>
<evidence type="ECO:0000256" key="1">
    <source>
        <dbReference type="SAM" id="Phobius"/>
    </source>
</evidence>
<reference evidence="3" key="1">
    <citation type="submission" date="2025-08" db="UniProtKB">
        <authorList>
            <consortium name="RefSeq"/>
        </authorList>
    </citation>
    <scope>IDENTIFICATION</scope>
    <source>
        <strain evidence="3">11010-0011.00</strain>
        <tissue evidence="3">Whole body</tissue>
    </source>
</reference>
<dbReference type="RefSeq" id="XP_030384235.1">
    <property type="nucleotide sequence ID" value="XM_030528375.1"/>
</dbReference>
<keyword evidence="1" id="KW-0812">Transmembrane</keyword>
<dbReference type="AlphaFoldDB" id="A0A6J2U8C2"/>
<dbReference type="OrthoDB" id="7732618at2759"/>
<evidence type="ECO:0000313" key="3">
    <source>
        <dbReference type="RefSeq" id="XP_030384235.1"/>
    </source>
</evidence>
<keyword evidence="1" id="KW-1133">Transmembrane helix</keyword>